<name>A0A514CJ33_9BACT</name>
<feature type="transmembrane region" description="Helical" evidence="1">
    <location>
        <begin position="88"/>
        <end position="106"/>
    </location>
</feature>
<feature type="transmembrane region" description="Helical" evidence="1">
    <location>
        <begin position="112"/>
        <end position="130"/>
    </location>
</feature>
<dbReference type="Proteomes" id="UP000316614">
    <property type="component" value="Chromosome"/>
</dbReference>
<dbReference type="EMBL" id="CP041253">
    <property type="protein sequence ID" value="QDH79835.1"/>
    <property type="molecule type" value="Genomic_DNA"/>
</dbReference>
<keyword evidence="1" id="KW-0812">Transmembrane</keyword>
<protein>
    <submittedName>
        <fullName evidence="2">Uncharacterized protein</fullName>
    </submittedName>
</protein>
<proteinExistence type="predicted"/>
<accession>A0A514CJ33</accession>
<sequence length="140" mass="14967">MNIVPRNIISLLAGLTIGGAVNIGLIMISGMFVPLPTEMDFTTMEGLKTALPLFEIGHFMIPFIAHAMGTLSGALVAALIAVSHKISFALMVGFCFLLGGMITIILLPLPSWFGILDIGLAYVPFAYLGWRLAVKWGSTD</sequence>
<gene>
    <name evidence="2" type="ORF">FKX85_12645</name>
</gene>
<keyword evidence="1" id="KW-0472">Membrane</keyword>
<dbReference type="KEGG" id="echi:FKX85_12645"/>
<feature type="transmembrane region" description="Helical" evidence="1">
    <location>
        <begin position="12"/>
        <end position="36"/>
    </location>
</feature>
<keyword evidence="3" id="KW-1185">Reference proteome</keyword>
<dbReference type="AlphaFoldDB" id="A0A514CJ33"/>
<feature type="transmembrane region" description="Helical" evidence="1">
    <location>
        <begin position="56"/>
        <end position="81"/>
    </location>
</feature>
<dbReference type="RefSeq" id="WP_141615074.1">
    <property type="nucleotide sequence ID" value="NZ_CP041253.1"/>
</dbReference>
<keyword evidence="1" id="KW-1133">Transmembrane helix</keyword>
<evidence type="ECO:0000256" key="1">
    <source>
        <dbReference type="SAM" id="Phobius"/>
    </source>
</evidence>
<evidence type="ECO:0000313" key="3">
    <source>
        <dbReference type="Proteomes" id="UP000316614"/>
    </source>
</evidence>
<organism evidence="2 3">
    <name type="scientific">Echinicola soli</name>
    <dbReference type="NCBI Taxonomy" id="2591634"/>
    <lineage>
        <taxon>Bacteria</taxon>
        <taxon>Pseudomonadati</taxon>
        <taxon>Bacteroidota</taxon>
        <taxon>Cytophagia</taxon>
        <taxon>Cytophagales</taxon>
        <taxon>Cyclobacteriaceae</taxon>
        <taxon>Echinicola</taxon>
    </lineage>
</organism>
<dbReference type="OrthoDB" id="6025129at2"/>
<evidence type="ECO:0000313" key="2">
    <source>
        <dbReference type="EMBL" id="QDH79835.1"/>
    </source>
</evidence>
<reference evidence="2 3" key="1">
    <citation type="submission" date="2019-06" db="EMBL/GenBank/DDBJ databases">
        <title>Echinicola alkalisoli sp. nov. isolated from saline soil.</title>
        <authorList>
            <person name="Sun J.-Q."/>
            <person name="Xu L."/>
        </authorList>
    </citation>
    <scope>NUCLEOTIDE SEQUENCE [LARGE SCALE GENOMIC DNA]</scope>
    <source>
        <strain evidence="2 3">LN3S3</strain>
    </source>
</reference>